<evidence type="ECO:0000256" key="4">
    <source>
        <dbReference type="ARBA" id="ARBA00022989"/>
    </source>
</evidence>
<feature type="domain" description="ABC3 transporter permease C-terminal" evidence="8">
    <location>
        <begin position="751"/>
        <end position="867"/>
    </location>
</feature>
<dbReference type="InterPro" id="IPR050250">
    <property type="entry name" value="Macrolide_Exporter_MacB"/>
</dbReference>
<feature type="transmembrane region" description="Helical" evidence="7">
    <location>
        <begin position="457"/>
        <end position="481"/>
    </location>
</feature>
<keyword evidence="2" id="KW-1003">Cell membrane</keyword>
<evidence type="ECO:0000259" key="8">
    <source>
        <dbReference type="Pfam" id="PF02687"/>
    </source>
</evidence>
<dbReference type="PANTHER" id="PTHR30572">
    <property type="entry name" value="MEMBRANE COMPONENT OF TRANSPORTER-RELATED"/>
    <property type="match status" value="1"/>
</dbReference>
<sequence>MKIMNEYTYNHMKKNKRHTISILIAITIASALLCSLCIFIHSIWETKLSTTIEERGYWHGELYNSIAGDKLKYVTENPEVETTMIKGPWVTAKLSNTKLTYLTMRDANTKFWLDMGLENNLIKGKLPKKSGEIVVSKLFFADNPSYKIGDKLTLPTGNRMLGSDLVNPQSTKRSGERFLATGTNIYTIVGELDVSDSSAYPGYIAMGYLDPLQIKPKDELTVYMRFVNPRTIYETLPQIAKATGLTKNEHGEYAVKYNTPLLTLYGISDKSNANAQIIMMIAMAVIITLLVMGSFILIIYNAFSLSANSRIKELSILKSLGATPRQIKFSVLYEGLLLWIIQLPIGIMVGYLFSNIVFSKVNKILSVTEDYRNAYVSFSWVVVGFSIIISLVTVLVSAYIPARKMMKVSAITGIRQNSTKIKFKKQKSHSIINKIFGIEGELAISQFSANKKALRTAVLSLSMCFILIAGYMSIIAILNLANSKNAEIPNLHDMKISLKMIDKPSDKMINEVISLPEVKDSVIRRQARTSTYVTSKQESDVFAKYGGFAKVPSKHNILSENGKYRIIVTLVGLSDKSFKKYCEKIGADDESYYKNGVTTGVLLDSTNYVSENSKVVQKIPLLNIKRGDKLVINEKIENDMKTNYKFNAQVGHVTEIPPSELGIGGYSLAYIVPMKTYQQLVSNFMPERMLESNSMVIDLLVGDEASPRMKKELTRICSSYLGTEDVTIWSLLVEKNNDKLKQKSVSIGVFSVALMFGLIGIINAFSTISNNLRLRKREFAMLRAVGLTPKGLNKMLMIEGLFFALTPIIVSIPIVLFICWFMLRLTLITWSDFMSVFPVVPILAYAMLIIASIFLAYVISSTTVKKSNVIESIKDEIV</sequence>
<dbReference type="PANTHER" id="PTHR30572:SF4">
    <property type="entry name" value="ABC TRANSPORTER PERMEASE YTRF"/>
    <property type="match status" value="1"/>
</dbReference>
<dbReference type="InterPro" id="IPR003838">
    <property type="entry name" value="ABC3_permease_C"/>
</dbReference>
<feature type="domain" description="ABC3 transporter permease C-terminal" evidence="8">
    <location>
        <begin position="286"/>
        <end position="409"/>
    </location>
</feature>
<evidence type="ECO:0000256" key="6">
    <source>
        <dbReference type="ARBA" id="ARBA00038076"/>
    </source>
</evidence>
<evidence type="ECO:0000256" key="1">
    <source>
        <dbReference type="ARBA" id="ARBA00004651"/>
    </source>
</evidence>
<dbReference type="AlphaFoldDB" id="A0A7Y3T062"/>
<keyword evidence="4 7" id="KW-1133">Transmembrane helix</keyword>
<comment type="caution">
    <text evidence="9">The sequence shown here is derived from an EMBL/GenBank/DDBJ whole genome shotgun (WGS) entry which is preliminary data.</text>
</comment>
<feature type="transmembrane region" description="Helical" evidence="7">
    <location>
        <begin position="277"/>
        <end position="303"/>
    </location>
</feature>
<accession>A0A7Y3T062</accession>
<feature type="transmembrane region" description="Helical" evidence="7">
    <location>
        <begin position="800"/>
        <end position="823"/>
    </location>
</feature>
<feature type="transmembrane region" description="Helical" evidence="7">
    <location>
        <begin position="745"/>
        <end position="768"/>
    </location>
</feature>
<feature type="transmembrane region" description="Helical" evidence="7">
    <location>
        <begin position="20"/>
        <end position="44"/>
    </location>
</feature>
<evidence type="ECO:0000313" key="10">
    <source>
        <dbReference type="Proteomes" id="UP000531659"/>
    </source>
</evidence>
<protein>
    <submittedName>
        <fullName evidence="9">ABC transporter permease</fullName>
    </submittedName>
</protein>
<evidence type="ECO:0000313" key="9">
    <source>
        <dbReference type="EMBL" id="NNU78243.1"/>
    </source>
</evidence>
<feature type="transmembrane region" description="Helical" evidence="7">
    <location>
        <begin position="378"/>
        <end position="400"/>
    </location>
</feature>
<dbReference type="Pfam" id="PF02687">
    <property type="entry name" value="FtsX"/>
    <property type="match status" value="2"/>
</dbReference>
<feature type="transmembrane region" description="Helical" evidence="7">
    <location>
        <begin position="336"/>
        <end position="358"/>
    </location>
</feature>
<evidence type="ECO:0000256" key="2">
    <source>
        <dbReference type="ARBA" id="ARBA00022475"/>
    </source>
</evidence>
<dbReference type="Proteomes" id="UP000531659">
    <property type="component" value="Unassembled WGS sequence"/>
</dbReference>
<dbReference type="EMBL" id="JABEYB010000020">
    <property type="protein sequence ID" value="NNU78243.1"/>
    <property type="molecule type" value="Genomic_DNA"/>
</dbReference>
<feature type="transmembrane region" description="Helical" evidence="7">
    <location>
        <begin position="835"/>
        <end position="859"/>
    </location>
</feature>
<dbReference type="GO" id="GO:0005886">
    <property type="term" value="C:plasma membrane"/>
    <property type="evidence" value="ECO:0007669"/>
    <property type="project" value="UniProtKB-SubCell"/>
</dbReference>
<gene>
    <name evidence="9" type="ORF">HLQ16_20235</name>
</gene>
<evidence type="ECO:0000256" key="3">
    <source>
        <dbReference type="ARBA" id="ARBA00022692"/>
    </source>
</evidence>
<dbReference type="GO" id="GO:0022857">
    <property type="term" value="F:transmembrane transporter activity"/>
    <property type="evidence" value="ECO:0007669"/>
    <property type="project" value="TreeGrafter"/>
</dbReference>
<comment type="subcellular location">
    <subcellularLocation>
        <location evidence="1">Cell membrane</location>
        <topology evidence="1">Multi-pass membrane protein</topology>
    </subcellularLocation>
</comment>
<keyword evidence="3 7" id="KW-0812">Transmembrane</keyword>
<keyword evidence="5 7" id="KW-0472">Membrane</keyword>
<evidence type="ECO:0000256" key="5">
    <source>
        <dbReference type="ARBA" id="ARBA00023136"/>
    </source>
</evidence>
<proteinExistence type="inferred from homology"/>
<reference evidence="9 10" key="1">
    <citation type="submission" date="2020-05" db="EMBL/GenBank/DDBJ databases">
        <title>Complete genome of Clostridium estertheticum subspecies estertheticum, isolated from Vacuum packed lamb meat from New Zealand imported to Switzerland.</title>
        <authorList>
            <person name="Wambui J."/>
            <person name="Stevens M.J.A."/>
            <person name="Stephan R."/>
        </authorList>
    </citation>
    <scope>NUCLEOTIDE SEQUENCE [LARGE SCALE GENOMIC DNA]</scope>
    <source>
        <strain evidence="9 10">CEST001</strain>
    </source>
</reference>
<organism evidence="9 10">
    <name type="scientific">Clostridium estertheticum</name>
    <dbReference type="NCBI Taxonomy" id="238834"/>
    <lineage>
        <taxon>Bacteria</taxon>
        <taxon>Bacillati</taxon>
        <taxon>Bacillota</taxon>
        <taxon>Clostridia</taxon>
        <taxon>Eubacteriales</taxon>
        <taxon>Clostridiaceae</taxon>
        <taxon>Clostridium</taxon>
    </lineage>
</organism>
<name>A0A7Y3T062_9CLOT</name>
<dbReference type="RefSeq" id="WP_171298819.1">
    <property type="nucleotide sequence ID" value="NZ_JABEYB010000020.1"/>
</dbReference>
<comment type="similarity">
    <text evidence="6">Belongs to the ABC-4 integral membrane protein family.</text>
</comment>
<evidence type="ECO:0000256" key="7">
    <source>
        <dbReference type="SAM" id="Phobius"/>
    </source>
</evidence>